<dbReference type="InterPro" id="IPR011006">
    <property type="entry name" value="CheY-like_superfamily"/>
</dbReference>
<dbReference type="PROSITE" id="PS00675">
    <property type="entry name" value="SIGMA54_INTERACT_1"/>
    <property type="match status" value="1"/>
</dbReference>
<dbReference type="Pfam" id="PF02954">
    <property type="entry name" value="HTH_8"/>
    <property type="match status" value="1"/>
</dbReference>
<dbReference type="GO" id="GO:0043565">
    <property type="term" value="F:sequence-specific DNA binding"/>
    <property type="evidence" value="ECO:0007669"/>
    <property type="project" value="InterPro"/>
</dbReference>
<keyword evidence="6" id="KW-0805">Transcription regulation</keyword>
<dbReference type="PROSITE" id="PS00688">
    <property type="entry name" value="SIGMA54_INTERACT_3"/>
    <property type="match status" value="1"/>
</dbReference>
<dbReference type="GO" id="GO:0000160">
    <property type="term" value="P:phosphorelay signal transduction system"/>
    <property type="evidence" value="ECO:0007669"/>
    <property type="project" value="InterPro"/>
</dbReference>
<dbReference type="SMART" id="SM00448">
    <property type="entry name" value="REC"/>
    <property type="match status" value="1"/>
</dbReference>
<dbReference type="GO" id="GO:0005524">
    <property type="term" value="F:ATP binding"/>
    <property type="evidence" value="ECO:0007669"/>
    <property type="project" value="UniProtKB-KW"/>
</dbReference>
<evidence type="ECO:0000256" key="6">
    <source>
        <dbReference type="ARBA" id="ARBA00023015"/>
    </source>
</evidence>
<dbReference type="PANTHER" id="PTHR32071">
    <property type="entry name" value="TRANSCRIPTIONAL REGULATORY PROTEIN"/>
    <property type="match status" value="1"/>
</dbReference>
<keyword evidence="4" id="KW-0547">Nucleotide-binding</keyword>
<dbReference type="Gene3D" id="3.40.50.300">
    <property type="entry name" value="P-loop containing nucleotide triphosphate hydrolases"/>
    <property type="match status" value="1"/>
</dbReference>
<dbReference type="InterPro" id="IPR001789">
    <property type="entry name" value="Sig_transdc_resp-reg_receiver"/>
</dbReference>
<evidence type="ECO:0000313" key="12">
    <source>
        <dbReference type="EMBL" id="MPL91877.1"/>
    </source>
</evidence>
<keyword evidence="8" id="KW-0010">Activator</keyword>
<dbReference type="GO" id="GO:0006355">
    <property type="term" value="P:regulation of DNA-templated transcription"/>
    <property type="evidence" value="ECO:0007669"/>
    <property type="project" value="InterPro"/>
</dbReference>
<dbReference type="Pfam" id="PF25601">
    <property type="entry name" value="AAA_lid_14"/>
    <property type="match status" value="1"/>
</dbReference>
<dbReference type="InterPro" id="IPR025943">
    <property type="entry name" value="Sigma_54_int_dom_ATP-bd_2"/>
</dbReference>
<dbReference type="FunFam" id="3.40.50.2300:FF:000018">
    <property type="entry name" value="DNA-binding transcriptional regulator NtrC"/>
    <property type="match status" value="1"/>
</dbReference>
<evidence type="ECO:0000256" key="5">
    <source>
        <dbReference type="ARBA" id="ARBA00022840"/>
    </source>
</evidence>
<dbReference type="InterPro" id="IPR003593">
    <property type="entry name" value="AAA+_ATPase"/>
</dbReference>
<dbReference type="FunFam" id="1.10.8.60:FF:000014">
    <property type="entry name" value="DNA-binding transcriptional regulator NtrC"/>
    <property type="match status" value="1"/>
</dbReference>
<dbReference type="InterPro" id="IPR058031">
    <property type="entry name" value="AAA_lid_NorR"/>
</dbReference>
<evidence type="ECO:0000256" key="8">
    <source>
        <dbReference type="ARBA" id="ARBA00023159"/>
    </source>
</evidence>
<evidence type="ECO:0000256" key="7">
    <source>
        <dbReference type="ARBA" id="ARBA00023125"/>
    </source>
</evidence>
<evidence type="ECO:0000256" key="9">
    <source>
        <dbReference type="ARBA" id="ARBA00023163"/>
    </source>
</evidence>
<dbReference type="InterPro" id="IPR025944">
    <property type="entry name" value="Sigma_54_int_dom_CS"/>
</dbReference>
<dbReference type="Gene3D" id="3.40.50.2300">
    <property type="match status" value="1"/>
</dbReference>
<keyword evidence="5" id="KW-0067">ATP-binding</keyword>
<comment type="subcellular location">
    <subcellularLocation>
        <location evidence="1">Cytoplasm</location>
    </subcellularLocation>
</comment>
<dbReference type="InterPro" id="IPR009057">
    <property type="entry name" value="Homeodomain-like_sf"/>
</dbReference>
<dbReference type="Pfam" id="PF00072">
    <property type="entry name" value="Response_reg"/>
    <property type="match status" value="1"/>
</dbReference>
<feature type="domain" description="Sigma-54 factor interaction" evidence="10">
    <location>
        <begin position="146"/>
        <end position="375"/>
    </location>
</feature>
<dbReference type="CDD" id="cd00009">
    <property type="entry name" value="AAA"/>
    <property type="match status" value="1"/>
</dbReference>
<feature type="domain" description="Response regulatory" evidence="11">
    <location>
        <begin position="4"/>
        <end position="118"/>
    </location>
</feature>
<dbReference type="PRINTS" id="PR01590">
    <property type="entry name" value="HTHFIS"/>
</dbReference>
<dbReference type="Gene3D" id="1.10.8.60">
    <property type="match status" value="1"/>
</dbReference>
<dbReference type="AlphaFoldDB" id="A0A644VKV0"/>
<keyword evidence="7" id="KW-0238">DNA-binding</keyword>
<evidence type="ECO:0000259" key="10">
    <source>
        <dbReference type="PROSITE" id="PS50045"/>
    </source>
</evidence>
<evidence type="ECO:0000256" key="2">
    <source>
        <dbReference type="ARBA" id="ARBA00022490"/>
    </source>
</evidence>
<evidence type="ECO:0000256" key="1">
    <source>
        <dbReference type="ARBA" id="ARBA00004496"/>
    </source>
</evidence>
<evidence type="ECO:0000256" key="4">
    <source>
        <dbReference type="ARBA" id="ARBA00022741"/>
    </source>
</evidence>
<comment type="caution">
    <text evidence="12">The sequence shown here is derived from an EMBL/GenBank/DDBJ whole genome shotgun (WGS) entry which is preliminary data.</text>
</comment>
<dbReference type="PROSITE" id="PS50110">
    <property type="entry name" value="RESPONSE_REGULATORY"/>
    <property type="match status" value="1"/>
</dbReference>
<dbReference type="InterPro" id="IPR002078">
    <property type="entry name" value="Sigma_54_int"/>
</dbReference>
<evidence type="ECO:0000259" key="11">
    <source>
        <dbReference type="PROSITE" id="PS50110"/>
    </source>
</evidence>
<sequence>MKRSILICDDEKNIRSGLAMAMELEGYESIEATDGQDAWDKINKLGVDLVITDLRMPRMSGEDLLRKIIGAYPRMPVIILTGHGTIETAVEAMRGGAVDFFTKPVDLDRLSLVVRKALSDTDLYAEHERLKEEVQQLKARNRYDRIIGKSQKMVELMDTVSQVAPTKASVLITGESGVGKELVADAIHELSNRSKGPFIKVHCAALTASLLESELFGHEKGSFTGAVKEKKGRFELADGGTIFLDEIGEIDAQTQVKLLRVLQERQFERVGGEKSITVDVRIVCATNRDLPKEIEKGNFREDLYYRLNVVHLDVPPLRERKDDIPLLMTSFLQQFNSENGRSIEAFSNQAKRALLGYEWPGNIRELRNCIESAVVLARTSIIEVEDLPVHIGKAQNASSVSLEVGITLAEAEKQLIISTLASCAGNKTKAAEVLGIGRKTLHRKLQEYHIDEA</sequence>
<dbReference type="PROSITE" id="PS50045">
    <property type="entry name" value="SIGMA54_INTERACT_4"/>
    <property type="match status" value="1"/>
</dbReference>
<dbReference type="FunFam" id="3.40.50.300:FF:000006">
    <property type="entry name" value="DNA-binding transcriptional regulator NtrC"/>
    <property type="match status" value="1"/>
</dbReference>
<dbReference type="GO" id="GO:0005737">
    <property type="term" value="C:cytoplasm"/>
    <property type="evidence" value="ECO:0007669"/>
    <property type="project" value="UniProtKB-SubCell"/>
</dbReference>
<name>A0A644VKV0_9ZZZZ</name>
<dbReference type="SMART" id="SM00382">
    <property type="entry name" value="AAA"/>
    <property type="match status" value="1"/>
</dbReference>
<gene>
    <name evidence="12" type="primary">atoC_26</name>
    <name evidence="12" type="ORF">SDC9_37960</name>
</gene>
<dbReference type="Gene3D" id="1.10.10.60">
    <property type="entry name" value="Homeodomain-like"/>
    <property type="match status" value="1"/>
</dbReference>
<keyword evidence="3" id="KW-0597">Phosphoprotein</keyword>
<dbReference type="EMBL" id="VSSQ01000342">
    <property type="protein sequence ID" value="MPL91877.1"/>
    <property type="molecule type" value="Genomic_DNA"/>
</dbReference>
<keyword evidence="9" id="KW-0804">Transcription</keyword>
<dbReference type="SUPFAM" id="SSF52540">
    <property type="entry name" value="P-loop containing nucleoside triphosphate hydrolases"/>
    <property type="match status" value="1"/>
</dbReference>
<organism evidence="12">
    <name type="scientific">bioreactor metagenome</name>
    <dbReference type="NCBI Taxonomy" id="1076179"/>
    <lineage>
        <taxon>unclassified sequences</taxon>
        <taxon>metagenomes</taxon>
        <taxon>ecological metagenomes</taxon>
    </lineage>
</organism>
<keyword evidence="2" id="KW-0963">Cytoplasm</keyword>
<reference evidence="12" key="1">
    <citation type="submission" date="2019-08" db="EMBL/GenBank/DDBJ databases">
        <authorList>
            <person name="Kucharzyk K."/>
            <person name="Murdoch R.W."/>
            <person name="Higgins S."/>
            <person name="Loffler F."/>
        </authorList>
    </citation>
    <scope>NUCLEOTIDE SEQUENCE</scope>
</reference>
<dbReference type="PROSITE" id="PS00676">
    <property type="entry name" value="SIGMA54_INTERACT_2"/>
    <property type="match status" value="1"/>
</dbReference>
<accession>A0A644VKV0</accession>
<dbReference type="SUPFAM" id="SSF46689">
    <property type="entry name" value="Homeodomain-like"/>
    <property type="match status" value="1"/>
</dbReference>
<dbReference type="SUPFAM" id="SSF52172">
    <property type="entry name" value="CheY-like"/>
    <property type="match status" value="1"/>
</dbReference>
<dbReference type="InterPro" id="IPR025662">
    <property type="entry name" value="Sigma_54_int_dom_ATP-bd_1"/>
</dbReference>
<protein>
    <submittedName>
        <fullName evidence="12">Regulatory protein AtoC</fullName>
    </submittedName>
</protein>
<evidence type="ECO:0000256" key="3">
    <source>
        <dbReference type="ARBA" id="ARBA00022553"/>
    </source>
</evidence>
<dbReference type="InterPro" id="IPR002197">
    <property type="entry name" value="HTH_Fis"/>
</dbReference>
<dbReference type="InterPro" id="IPR027417">
    <property type="entry name" value="P-loop_NTPase"/>
</dbReference>
<dbReference type="Pfam" id="PF00158">
    <property type="entry name" value="Sigma54_activat"/>
    <property type="match status" value="1"/>
</dbReference>
<proteinExistence type="predicted"/>